<dbReference type="AlphaFoldDB" id="A0A2C9KFS5"/>
<accession>A0A2C9KFS5</accession>
<dbReference type="SMART" id="SM00181">
    <property type="entry name" value="EGF"/>
    <property type="match status" value="11"/>
</dbReference>
<dbReference type="GO" id="GO:0005044">
    <property type="term" value="F:scavenger receptor activity"/>
    <property type="evidence" value="ECO:0007669"/>
    <property type="project" value="InterPro"/>
</dbReference>
<evidence type="ECO:0000256" key="2">
    <source>
        <dbReference type="SAM" id="SignalP"/>
    </source>
</evidence>
<feature type="domain" description="EGF-like" evidence="3">
    <location>
        <begin position="361"/>
        <end position="395"/>
    </location>
</feature>
<dbReference type="PANTHER" id="PTHR24043:SF8">
    <property type="entry name" value="EGF-LIKE DOMAIN-CONTAINING PROTEIN"/>
    <property type="match status" value="1"/>
</dbReference>
<dbReference type="KEGG" id="bgt:106057245"/>
<dbReference type="Proteomes" id="UP000076420">
    <property type="component" value="Unassembled WGS sequence"/>
</dbReference>
<dbReference type="VEuPathDB" id="VectorBase:BGLAX_045701"/>
<feature type="domain" description="EGF-like" evidence="3">
    <location>
        <begin position="823"/>
        <end position="853"/>
    </location>
</feature>
<dbReference type="InterPro" id="IPR042635">
    <property type="entry name" value="MEGF10/SREC1/2-like"/>
</dbReference>
<dbReference type="EnsemblMetazoa" id="BGLB019007-RA">
    <property type="protein sequence ID" value="BGLB019007-PA"/>
    <property type="gene ID" value="BGLB019007"/>
</dbReference>
<dbReference type="InterPro" id="IPR008979">
    <property type="entry name" value="Galactose-bd-like_sf"/>
</dbReference>
<dbReference type="InterPro" id="IPR000742">
    <property type="entry name" value="EGF"/>
</dbReference>
<name>A0A2C9KFS5_BIOGL</name>
<feature type="domain" description="EGF-like" evidence="3">
    <location>
        <begin position="497"/>
        <end position="527"/>
    </location>
</feature>
<dbReference type="PANTHER" id="PTHR24043">
    <property type="entry name" value="SCAVENGER RECEPTOR CLASS F"/>
    <property type="match status" value="1"/>
</dbReference>
<proteinExistence type="predicted"/>
<feature type="domain" description="EGF-like" evidence="3">
    <location>
        <begin position="757"/>
        <end position="788"/>
    </location>
</feature>
<reference evidence="4" key="1">
    <citation type="submission" date="2020-05" db="UniProtKB">
        <authorList>
            <consortium name="EnsemblMetazoa"/>
        </authorList>
    </citation>
    <scope>IDENTIFICATION</scope>
    <source>
        <strain evidence="4">BB02</strain>
    </source>
</reference>
<keyword evidence="2" id="KW-0732">Signal</keyword>
<sequence>MYLFVKVASLVFSFLPEYETADDCGSRWFGTQCEFECHCMDNRCQTNGECETNYACKTGYFGHACQLVNIALPNVEYPELSDQNDKTCIDDSNVQNVTIELEPFPLKHFQLVFQNDTFMTLISDLIIIMWPPNNTGDLRGPAVSTFCRPIPTSANVVDVHCRGTSDLVAVLLLQGDVVGLLCSVYISKGRNMALHQKANATSVYTLYSAENAVDGNLGLDAFNAQDCYHSSTSDSRPTLTIEFNNTVNIFQFVVYNRKDLKIRLRGFSLETVSSLGFQLWKYFDTQPDQLIYYVVNSKDYLLESTKIVHLRLTNIAPGSFNPIINMCELQVFGECGDNTWELNCTKPCSQNCSILGCDSQDCSAGCTSRSYGSCHRVSGYCYNNCPEKWYGPKCDKACPVNCLLNECNRTTGYCSTNCKNGFYSKDCSMKCPAQCNLYCEKNTGNCTGGCNLGYYGTRCQFNCTTPNCKVPGSCGQEDGTCDEGCKIGYYLEYCFGRCPENCANGCNKINGSCTGACKHNYYGQNCTLDCSRNCADNVSCNSSTGLCPKGCRQGFYNDYCSKECPIGCRMCEKYSGVCFGACKRGYYGDQCASTCPVNCEDCDGIGVCISDCVKGFYGDTCNEACPENCEVCENLTGICVGECDAGFYGELCELRCPLNCLDNMCNRKFGVCNPQGCEIGFYGDYCNLTCSDQCEATLGCDKTSGACIKHCDKGFYGKGCFKECSENCRESRSCISGNGLCIGGCKPGFYLSQCTGDCAVKCEEEVPCSPEGKCGGYCPVGLWGPNCTSVCPRKCYFGTCDKTTGDCNNGCPKGLYGNQCTKECNDNCDSIGCEQESGICFRCIQGYAGDFCDKGLYLI</sequence>
<feature type="domain" description="EGF-like" evidence="3">
    <location>
        <begin position="430"/>
        <end position="460"/>
    </location>
</feature>
<feature type="domain" description="EGF-like" evidence="3">
    <location>
        <begin position="723"/>
        <end position="755"/>
    </location>
</feature>
<gene>
    <name evidence="4" type="primary">106057245</name>
</gene>
<dbReference type="OrthoDB" id="27819at2759"/>
<dbReference type="Gene3D" id="2.170.300.10">
    <property type="entry name" value="Tie2 ligand-binding domain superfamily"/>
    <property type="match status" value="1"/>
</dbReference>
<dbReference type="VEuPathDB" id="VectorBase:BGLB019007"/>
<feature type="domain" description="EGF-like" evidence="3">
    <location>
        <begin position="529"/>
        <end position="561"/>
    </location>
</feature>
<feature type="chain" id="PRO_5012451808" description="EGF-like domain-containing protein" evidence="2">
    <location>
        <begin position="22"/>
        <end position="859"/>
    </location>
</feature>
<keyword evidence="1" id="KW-0245">EGF-like domain</keyword>
<dbReference type="Gene3D" id="2.60.120.260">
    <property type="entry name" value="Galactose-binding domain-like"/>
    <property type="match status" value="1"/>
</dbReference>
<dbReference type="SUPFAM" id="SSF49785">
    <property type="entry name" value="Galactose-binding domain-like"/>
    <property type="match status" value="1"/>
</dbReference>
<evidence type="ECO:0000259" key="3">
    <source>
        <dbReference type="SMART" id="SM00181"/>
    </source>
</evidence>
<organism evidence="4 5">
    <name type="scientific">Biomphalaria glabrata</name>
    <name type="common">Bloodfluke planorb</name>
    <name type="synonym">Freshwater snail</name>
    <dbReference type="NCBI Taxonomy" id="6526"/>
    <lineage>
        <taxon>Eukaryota</taxon>
        <taxon>Metazoa</taxon>
        <taxon>Spiralia</taxon>
        <taxon>Lophotrochozoa</taxon>
        <taxon>Mollusca</taxon>
        <taxon>Gastropoda</taxon>
        <taxon>Heterobranchia</taxon>
        <taxon>Euthyneura</taxon>
        <taxon>Panpulmonata</taxon>
        <taxon>Hygrophila</taxon>
        <taxon>Lymnaeoidea</taxon>
        <taxon>Planorbidae</taxon>
        <taxon>Biomphalaria</taxon>
    </lineage>
</organism>
<feature type="domain" description="EGF-like" evidence="3">
    <location>
        <begin position="624"/>
        <end position="653"/>
    </location>
</feature>
<feature type="domain" description="EGF-like" evidence="3">
    <location>
        <begin position="563"/>
        <end position="592"/>
    </location>
</feature>
<feature type="signal peptide" evidence="2">
    <location>
        <begin position="1"/>
        <end position="21"/>
    </location>
</feature>
<protein>
    <recommendedName>
        <fullName evidence="3">EGF-like domain-containing protein</fullName>
    </recommendedName>
</protein>
<evidence type="ECO:0000256" key="1">
    <source>
        <dbReference type="ARBA" id="ARBA00022536"/>
    </source>
</evidence>
<feature type="domain" description="EGF-like" evidence="3">
    <location>
        <begin position="397"/>
        <end position="428"/>
    </location>
</feature>
<evidence type="ECO:0000313" key="4">
    <source>
        <dbReference type="EnsemblMetazoa" id="BGLB019007-PA"/>
    </source>
</evidence>
<feature type="domain" description="EGF-like" evidence="3">
    <location>
        <begin position="685"/>
        <end position="721"/>
    </location>
</feature>
<evidence type="ECO:0000313" key="5">
    <source>
        <dbReference type="Proteomes" id="UP000076420"/>
    </source>
</evidence>